<comment type="caution">
    <text evidence="1">The sequence shown here is derived from an EMBL/GenBank/DDBJ whole genome shotgun (WGS) entry which is preliminary data.</text>
</comment>
<organism evidence="1 2">
    <name type="scientific">Cryptolaemus montrouzieri</name>
    <dbReference type="NCBI Taxonomy" id="559131"/>
    <lineage>
        <taxon>Eukaryota</taxon>
        <taxon>Metazoa</taxon>
        <taxon>Ecdysozoa</taxon>
        <taxon>Arthropoda</taxon>
        <taxon>Hexapoda</taxon>
        <taxon>Insecta</taxon>
        <taxon>Pterygota</taxon>
        <taxon>Neoptera</taxon>
        <taxon>Endopterygota</taxon>
        <taxon>Coleoptera</taxon>
        <taxon>Polyphaga</taxon>
        <taxon>Cucujiformia</taxon>
        <taxon>Coccinelloidea</taxon>
        <taxon>Coccinellidae</taxon>
        <taxon>Scymninae</taxon>
        <taxon>Scymnini</taxon>
        <taxon>Cryptolaemus</taxon>
    </lineage>
</organism>
<evidence type="ECO:0000313" key="2">
    <source>
        <dbReference type="Proteomes" id="UP001516400"/>
    </source>
</evidence>
<gene>
    <name evidence="1" type="ORF">HHI36_017305</name>
</gene>
<keyword evidence="2" id="KW-1185">Reference proteome</keyword>
<proteinExistence type="predicted"/>
<protein>
    <recommendedName>
        <fullName evidence="3">Endonuclease/exonuclease/phosphatase domain-containing protein</fullName>
    </recommendedName>
</protein>
<evidence type="ECO:0000313" key="1">
    <source>
        <dbReference type="EMBL" id="KAL3279797.1"/>
    </source>
</evidence>
<dbReference type="EMBL" id="JABFTP020000124">
    <property type="protein sequence ID" value="KAL3279797.1"/>
    <property type="molecule type" value="Genomic_DNA"/>
</dbReference>
<reference evidence="1 2" key="1">
    <citation type="journal article" date="2021" name="BMC Biol.">
        <title>Horizontally acquired antibacterial genes associated with adaptive radiation of ladybird beetles.</title>
        <authorList>
            <person name="Li H.S."/>
            <person name="Tang X.F."/>
            <person name="Huang Y.H."/>
            <person name="Xu Z.Y."/>
            <person name="Chen M.L."/>
            <person name="Du X.Y."/>
            <person name="Qiu B.Y."/>
            <person name="Chen P.T."/>
            <person name="Zhang W."/>
            <person name="Slipinski A."/>
            <person name="Escalona H.E."/>
            <person name="Waterhouse R.M."/>
            <person name="Zwick A."/>
            <person name="Pang H."/>
        </authorList>
    </citation>
    <scope>NUCLEOTIDE SEQUENCE [LARGE SCALE GENOMIC DNA]</scope>
    <source>
        <strain evidence="1">SYSU2018</strain>
    </source>
</reference>
<sequence>MCVLFPPDIKSNDFLTYLDQVTSFMDLRPADMFVFVGDFNLNEFDWYQDGSDSDLKPSVLSEDPYTDFTDFCAYNSMFQFNGVRNHNGKVLDLVLSNVNSISVHRSDLPYVRKIVTTGDQHQM</sequence>
<dbReference type="SUPFAM" id="SSF56219">
    <property type="entry name" value="DNase I-like"/>
    <property type="match status" value="1"/>
</dbReference>
<dbReference type="Proteomes" id="UP001516400">
    <property type="component" value="Unassembled WGS sequence"/>
</dbReference>
<name>A0ABD2NMY2_9CUCU</name>
<accession>A0ABD2NMY2</accession>
<dbReference type="Gene3D" id="3.60.10.10">
    <property type="entry name" value="Endonuclease/exonuclease/phosphatase"/>
    <property type="match status" value="1"/>
</dbReference>
<dbReference type="AlphaFoldDB" id="A0ABD2NMY2"/>
<evidence type="ECO:0008006" key="3">
    <source>
        <dbReference type="Google" id="ProtNLM"/>
    </source>
</evidence>
<dbReference type="InterPro" id="IPR036691">
    <property type="entry name" value="Endo/exonu/phosph_ase_sf"/>
</dbReference>